<dbReference type="PANTHER" id="PTHR12301:SF8">
    <property type="entry name" value="STERILE ALPHA MOTIF DOMAIN-CONTAINING PROTEIN 5"/>
    <property type="match status" value="1"/>
</dbReference>
<feature type="region of interest" description="Disordered" evidence="1">
    <location>
        <begin position="71"/>
        <end position="110"/>
    </location>
</feature>
<evidence type="ECO:0000256" key="1">
    <source>
        <dbReference type="SAM" id="MobiDB-lite"/>
    </source>
</evidence>
<accession>A0A8J6HA85</accession>
<evidence type="ECO:0000313" key="3">
    <source>
        <dbReference type="Proteomes" id="UP000719412"/>
    </source>
</evidence>
<reference evidence="2" key="2">
    <citation type="submission" date="2021-08" db="EMBL/GenBank/DDBJ databases">
        <authorList>
            <person name="Eriksson T."/>
        </authorList>
    </citation>
    <scope>NUCLEOTIDE SEQUENCE</scope>
    <source>
        <strain evidence="2">Stoneville</strain>
        <tissue evidence="2">Whole head</tissue>
    </source>
</reference>
<organism evidence="2 3">
    <name type="scientific">Tenebrio molitor</name>
    <name type="common">Yellow mealworm beetle</name>
    <dbReference type="NCBI Taxonomy" id="7067"/>
    <lineage>
        <taxon>Eukaryota</taxon>
        <taxon>Metazoa</taxon>
        <taxon>Ecdysozoa</taxon>
        <taxon>Arthropoda</taxon>
        <taxon>Hexapoda</taxon>
        <taxon>Insecta</taxon>
        <taxon>Pterygota</taxon>
        <taxon>Neoptera</taxon>
        <taxon>Endopterygota</taxon>
        <taxon>Coleoptera</taxon>
        <taxon>Polyphaga</taxon>
        <taxon>Cucujiformia</taxon>
        <taxon>Tenebrionidae</taxon>
        <taxon>Tenebrio</taxon>
    </lineage>
</organism>
<dbReference type="InterPro" id="IPR051725">
    <property type="entry name" value="SAM-SH3_domain_protein"/>
</dbReference>
<comment type="caution">
    <text evidence="2">The sequence shown here is derived from an EMBL/GenBank/DDBJ whole genome shotgun (WGS) entry which is preliminary data.</text>
</comment>
<name>A0A8J6HA85_TENMO</name>
<dbReference type="Proteomes" id="UP000719412">
    <property type="component" value="Unassembled WGS sequence"/>
</dbReference>
<keyword evidence="3" id="KW-1185">Reference proteome</keyword>
<protein>
    <submittedName>
        <fullName evidence="2">Uncharacterized protein</fullName>
    </submittedName>
</protein>
<dbReference type="EMBL" id="JABDTM020027392">
    <property type="protein sequence ID" value="KAH0810596.1"/>
    <property type="molecule type" value="Genomic_DNA"/>
</dbReference>
<reference evidence="2" key="1">
    <citation type="journal article" date="2020" name="J Insects Food Feed">
        <title>The yellow mealworm (Tenebrio molitor) genome: a resource for the emerging insects as food and feed industry.</title>
        <authorList>
            <person name="Eriksson T."/>
            <person name="Andere A."/>
            <person name="Kelstrup H."/>
            <person name="Emery V."/>
            <person name="Picard C."/>
        </authorList>
    </citation>
    <scope>NUCLEOTIDE SEQUENCE</scope>
    <source>
        <strain evidence="2">Stoneville</strain>
        <tissue evidence="2">Whole head</tissue>
    </source>
</reference>
<evidence type="ECO:0000313" key="2">
    <source>
        <dbReference type="EMBL" id="KAH0810596.1"/>
    </source>
</evidence>
<dbReference type="PANTHER" id="PTHR12301">
    <property type="entry name" value="SAM-DOMAIN, SH3 AND NUCLEAR LOCALIZATION SIGNALS PROTEIN RELATED"/>
    <property type="match status" value="1"/>
</dbReference>
<proteinExistence type="predicted"/>
<sequence>MRSLNYVNAYHVAQAVQIVRERLQAPSTGSYEDGERGYLEGLASRYADLFSTHYGDVLGHLEDLRRIEWAESSPRERSAITPGTPPANYSPVGGTPVSAGHGLTSSQSQPIYVPGKYSPSSCLSDKEEDEIYGFGYGVFGAQIARQQQQRLMGPAPTSHQPLLLQHQHNYQTKLIGVPAVGKSASLLAAAALAGSNPICHDVIIGHVVISRPKLKHRTCAKGVTLSNKDKLASTPICASSKTSNLQEAAQEMTGFLEGRIKITPTQVKRKQLFRDFYVVLKRLIAKKNTEQVLRGTEGQRLGESLRGEQHFVCTIGGGLGGERATVGRQVDTPDSVLQSGLGLTDLGQHAVLRSMVDPRDYDRLRHLQMNGGAPNTFEETIYKVECTPELAS</sequence>
<gene>
    <name evidence="2" type="ORF">GEV33_012195</name>
</gene>
<dbReference type="AlphaFoldDB" id="A0A8J6HA85"/>